<sequence length="46" mass="5271">MIRRLIPLHRKAFTLVQPQRIALFSAFSVLSNGTVSYKERLRSGLV</sequence>
<organism evidence="1">
    <name type="scientific">Brassica napus</name>
    <name type="common">Rape</name>
    <dbReference type="NCBI Taxonomy" id="3708"/>
    <lineage>
        <taxon>Eukaryota</taxon>
        <taxon>Viridiplantae</taxon>
        <taxon>Streptophyta</taxon>
        <taxon>Embryophyta</taxon>
        <taxon>Tracheophyta</taxon>
        <taxon>Spermatophyta</taxon>
        <taxon>Magnoliopsida</taxon>
        <taxon>eudicotyledons</taxon>
        <taxon>Gunneridae</taxon>
        <taxon>Pentapetalae</taxon>
        <taxon>rosids</taxon>
        <taxon>malvids</taxon>
        <taxon>Brassicales</taxon>
        <taxon>Brassicaceae</taxon>
        <taxon>Brassiceae</taxon>
        <taxon>Brassica</taxon>
    </lineage>
</organism>
<name>A0A816V1X2_BRANA</name>
<dbReference type="EMBL" id="HG994372">
    <property type="protein sequence ID" value="CAF2115892.1"/>
    <property type="molecule type" value="Genomic_DNA"/>
</dbReference>
<gene>
    <name evidence="1" type="ORF">DARMORV10_C08P48330.1</name>
</gene>
<evidence type="ECO:0000313" key="1">
    <source>
        <dbReference type="EMBL" id="CAF2115892.1"/>
    </source>
</evidence>
<proteinExistence type="predicted"/>
<protein>
    <submittedName>
        <fullName evidence="1">(rape) hypothetical protein</fullName>
    </submittedName>
</protein>
<reference evidence="1" key="1">
    <citation type="submission" date="2021-01" db="EMBL/GenBank/DDBJ databases">
        <authorList>
            <consortium name="Genoscope - CEA"/>
            <person name="William W."/>
        </authorList>
    </citation>
    <scope>NUCLEOTIDE SEQUENCE</scope>
</reference>
<dbReference type="Proteomes" id="UP001295469">
    <property type="component" value="Chromosome C08"/>
</dbReference>
<accession>A0A816V1X2</accession>
<dbReference type="AlphaFoldDB" id="A0A816V1X2"/>